<keyword evidence="4" id="KW-1185">Reference proteome</keyword>
<evidence type="ECO:0000256" key="1">
    <source>
        <dbReference type="SAM" id="MobiDB-lite"/>
    </source>
</evidence>
<reference evidence="3" key="1">
    <citation type="submission" date="2023-03" db="EMBL/GenBank/DDBJ databases">
        <authorList>
            <person name="Steffen K."/>
            <person name="Cardenas P."/>
        </authorList>
    </citation>
    <scope>NUCLEOTIDE SEQUENCE</scope>
</reference>
<evidence type="ECO:0000256" key="2">
    <source>
        <dbReference type="SAM" id="Phobius"/>
    </source>
</evidence>
<dbReference type="Proteomes" id="UP001174909">
    <property type="component" value="Unassembled WGS sequence"/>
</dbReference>
<feature type="region of interest" description="Disordered" evidence="1">
    <location>
        <begin position="547"/>
        <end position="566"/>
    </location>
</feature>
<keyword evidence="2" id="KW-0472">Membrane</keyword>
<organism evidence="3 4">
    <name type="scientific">Geodia barretti</name>
    <name type="common">Barrett's horny sponge</name>
    <dbReference type="NCBI Taxonomy" id="519541"/>
    <lineage>
        <taxon>Eukaryota</taxon>
        <taxon>Metazoa</taxon>
        <taxon>Porifera</taxon>
        <taxon>Demospongiae</taxon>
        <taxon>Heteroscleromorpha</taxon>
        <taxon>Tetractinellida</taxon>
        <taxon>Astrophorina</taxon>
        <taxon>Geodiidae</taxon>
        <taxon>Geodia</taxon>
    </lineage>
</organism>
<proteinExistence type="predicted"/>
<protein>
    <submittedName>
        <fullName evidence="3">Uncharacterized protein</fullName>
    </submittedName>
</protein>
<evidence type="ECO:0000313" key="3">
    <source>
        <dbReference type="EMBL" id="CAI8012900.1"/>
    </source>
</evidence>
<evidence type="ECO:0000313" key="4">
    <source>
        <dbReference type="Proteomes" id="UP001174909"/>
    </source>
</evidence>
<feature type="transmembrane region" description="Helical" evidence="2">
    <location>
        <begin position="40"/>
        <end position="61"/>
    </location>
</feature>
<dbReference type="EMBL" id="CASHTH010001223">
    <property type="protein sequence ID" value="CAI8012900.1"/>
    <property type="molecule type" value="Genomic_DNA"/>
</dbReference>
<sequence>MRNRGFGLSSVGRDLGRDLGRLDRPRHEGRMALLLRKRCWTSLFVLLVLVMCMFCLTYTGLQPLRAWTTWRQAPTTVQLSPESHAPLSQTLYGLPSAASQAKSLQNLQNSQYSSVTTASIVSRTSVVPGTISTVSSSFVSSESTADTGKRIFILTQSFGGQLTRAVKNMMVQQCWARDLGPDVTILEPFSHNSQLLHTPQIWESVKRGQTQNVARFSDYFDLELYNAASLKDEGAPLIKWEEFLIQAPRQAVVVVTPQGSCSQIINRHLHTAVNRLFKDFLKTLENMNFKILKIVPVDCYDKQKLNQLLLANMHNATIVFNSWRNYNVARTWLGVSTRCGISDKYPADRLRPSAIMKRHTHKYRAEVLGANKTIAIMLRVERFLTLKSSRAVDDTVESCLEKTLGVYSDLREDPRWSNSSPFLTLDIGRYGSGLMQSNKTVQRMDESLDSVTASVTQFLVKVYGGRWTSLEEWEDSFLVATEGIAERGYVAMLQRQIAVESDCLVLMGGGSFQEVAANHYLIAHPDPAHQCLHVVCSATALTTTLENSQQRWRNKKPAMGRLPHQH</sequence>
<feature type="compositionally biased region" description="Basic residues" evidence="1">
    <location>
        <begin position="552"/>
        <end position="566"/>
    </location>
</feature>
<comment type="caution">
    <text evidence="3">The sequence shown here is derived from an EMBL/GenBank/DDBJ whole genome shotgun (WGS) entry which is preliminary data.</text>
</comment>
<dbReference type="AlphaFoldDB" id="A0AA35RJY8"/>
<gene>
    <name evidence="3" type="ORF">GBAR_LOCUS8226</name>
</gene>
<accession>A0AA35RJY8</accession>
<name>A0AA35RJY8_GEOBA</name>
<keyword evidence="2" id="KW-1133">Transmembrane helix</keyword>
<keyword evidence="2" id="KW-0812">Transmembrane</keyword>